<keyword evidence="1" id="KW-0472">Membrane</keyword>
<sequence>MCVSSVERCPPGELRHNGTVTDQTALARSPALVGQIVVWSLTLVLAVLAAIFAPEGFRFTWLALVCSIGVIAAFVRELSTHTQNGFIIRVAVLCTGSFLIVSIVAGVAGLAELLTY</sequence>
<keyword evidence="1" id="KW-0812">Transmembrane</keyword>
<evidence type="ECO:0000256" key="1">
    <source>
        <dbReference type="SAM" id="Phobius"/>
    </source>
</evidence>
<feature type="transmembrane region" description="Helical" evidence="1">
    <location>
        <begin position="87"/>
        <end position="111"/>
    </location>
</feature>
<comment type="caution">
    <text evidence="2">The sequence shown here is derived from an EMBL/GenBank/DDBJ whole genome shotgun (WGS) entry which is preliminary data.</text>
</comment>
<gene>
    <name evidence="2" type="ORF">ATJ78_1714</name>
</gene>
<dbReference type="AlphaFoldDB" id="A0A2A9DWM8"/>
<keyword evidence="3" id="KW-1185">Reference proteome</keyword>
<evidence type="ECO:0000313" key="2">
    <source>
        <dbReference type="EMBL" id="PFG30776.1"/>
    </source>
</evidence>
<dbReference type="Proteomes" id="UP000221369">
    <property type="component" value="Unassembled WGS sequence"/>
</dbReference>
<feature type="transmembrane region" description="Helical" evidence="1">
    <location>
        <begin position="59"/>
        <end position="75"/>
    </location>
</feature>
<reference evidence="2 3" key="1">
    <citation type="submission" date="2017-10" db="EMBL/GenBank/DDBJ databases">
        <title>Sequencing the genomes of 1000 actinobacteria strains.</title>
        <authorList>
            <person name="Klenk H.-P."/>
        </authorList>
    </citation>
    <scope>NUCLEOTIDE SEQUENCE [LARGE SCALE GENOMIC DNA]</scope>
    <source>
        <strain evidence="2 3">DSM 21798</strain>
    </source>
</reference>
<proteinExistence type="predicted"/>
<feature type="transmembrane region" description="Helical" evidence="1">
    <location>
        <begin position="32"/>
        <end position="53"/>
    </location>
</feature>
<evidence type="ECO:0000313" key="3">
    <source>
        <dbReference type="Proteomes" id="UP000221369"/>
    </source>
</evidence>
<name>A0A2A9DWM8_9MICO</name>
<accession>A0A2A9DWM8</accession>
<dbReference type="EMBL" id="PDJE01000001">
    <property type="protein sequence ID" value="PFG30776.1"/>
    <property type="molecule type" value="Genomic_DNA"/>
</dbReference>
<organism evidence="2 3">
    <name type="scientific">Paramicrobacterium agarici</name>
    <dbReference type="NCBI Taxonomy" id="630514"/>
    <lineage>
        <taxon>Bacteria</taxon>
        <taxon>Bacillati</taxon>
        <taxon>Actinomycetota</taxon>
        <taxon>Actinomycetes</taxon>
        <taxon>Micrococcales</taxon>
        <taxon>Microbacteriaceae</taxon>
        <taxon>Paramicrobacterium</taxon>
    </lineage>
</organism>
<keyword evidence="1" id="KW-1133">Transmembrane helix</keyword>
<protein>
    <submittedName>
        <fullName evidence="2">Uncharacterized protein</fullName>
    </submittedName>
</protein>